<evidence type="ECO:0000313" key="8">
    <source>
        <dbReference type="Proteomes" id="UP001206483"/>
    </source>
</evidence>
<dbReference type="InterPro" id="IPR014710">
    <property type="entry name" value="RmlC-like_jellyroll"/>
</dbReference>
<dbReference type="Pfam" id="PF13545">
    <property type="entry name" value="HTH_Crp_2"/>
    <property type="match status" value="1"/>
</dbReference>
<dbReference type="Gene3D" id="1.10.10.10">
    <property type="entry name" value="Winged helix-like DNA-binding domain superfamily/Winged helix DNA-binding domain"/>
    <property type="match status" value="1"/>
</dbReference>
<dbReference type="SUPFAM" id="SSF51206">
    <property type="entry name" value="cAMP-binding domain-like"/>
    <property type="match status" value="1"/>
</dbReference>
<dbReference type="Proteomes" id="UP001206483">
    <property type="component" value="Unassembled WGS sequence"/>
</dbReference>
<dbReference type="PANTHER" id="PTHR24567">
    <property type="entry name" value="CRP FAMILY TRANSCRIPTIONAL REGULATORY PROTEIN"/>
    <property type="match status" value="1"/>
</dbReference>
<accession>A0ABT1J892</accession>
<dbReference type="Gene3D" id="2.60.120.10">
    <property type="entry name" value="Jelly Rolls"/>
    <property type="match status" value="1"/>
</dbReference>
<proteinExistence type="predicted"/>
<evidence type="ECO:0000259" key="5">
    <source>
        <dbReference type="PROSITE" id="PS50042"/>
    </source>
</evidence>
<organism evidence="7 8">
    <name type="scientific">Kitasatospora paracochleata</name>
    <dbReference type="NCBI Taxonomy" id="58354"/>
    <lineage>
        <taxon>Bacteria</taxon>
        <taxon>Bacillati</taxon>
        <taxon>Actinomycetota</taxon>
        <taxon>Actinomycetes</taxon>
        <taxon>Kitasatosporales</taxon>
        <taxon>Streptomycetaceae</taxon>
        <taxon>Kitasatospora</taxon>
    </lineage>
</organism>
<feature type="domain" description="Cyclic nucleotide-binding" evidence="5">
    <location>
        <begin position="13"/>
        <end position="116"/>
    </location>
</feature>
<dbReference type="RefSeq" id="WP_308199699.1">
    <property type="nucleotide sequence ID" value="NZ_BAAAUB010000039.1"/>
</dbReference>
<comment type="caution">
    <text evidence="7">The sequence shown here is derived from an EMBL/GenBank/DDBJ whole genome shotgun (WGS) entry which is preliminary data.</text>
</comment>
<evidence type="ECO:0000256" key="1">
    <source>
        <dbReference type="ARBA" id="ARBA00023015"/>
    </source>
</evidence>
<protein>
    <submittedName>
        <fullName evidence="7">CRP-like cAMP-binding protein</fullName>
    </submittedName>
</protein>
<dbReference type="Pfam" id="PF00027">
    <property type="entry name" value="cNMP_binding"/>
    <property type="match status" value="1"/>
</dbReference>
<keyword evidence="3" id="KW-0804">Transcription</keyword>
<name>A0ABT1J892_9ACTN</name>
<dbReference type="CDD" id="cd00038">
    <property type="entry name" value="CAP_ED"/>
    <property type="match status" value="1"/>
</dbReference>
<dbReference type="SMART" id="SM00100">
    <property type="entry name" value="cNMP"/>
    <property type="match status" value="1"/>
</dbReference>
<dbReference type="InterPro" id="IPR018490">
    <property type="entry name" value="cNMP-bd_dom_sf"/>
</dbReference>
<dbReference type="InterPro" id="IPR036388">
    <property type="entry name" value="WH-like_DNA-bd_sf"/>
</dbReference>
<dbReference type="SUPFAM" id="SSF46785">
    <property type="entry name" value="Winged helix' DNA-binding domain"/>
    <property type="match status" value="1"/>
</dbReference>
<feature type="domain" description="HTH crp-type" evidence="6">
    <location>
        <begin position="147"/>
        <end position="220"/>
    </location>
</feature>
<evidence type="ECO:0000256" key="3">
    <source>
        <dbReference type="ARBA" id="ARBA00023163"/>
    </source>
</evidence>
<keyword evidence="8" id="KW-1185">Reference proteome</keyword>
<evidence type="ECO:0000313" key="7">
    <source>
        <dbReference type="EMBL" id="MCP2313333.1"/>
    </source>
</evidence>
<reference evidence="7 8" key="1">
    <citation type="submission" date="2022-06" db="EMBL/GenBank/DDBJ databases">
        <title>Sequencing the genomes of 1000 actinobacteria strains.</title>
        <authorList>
            <person name="Klenk H.-P."/>
        </authorList>
    </citation>
    <scope>NUCLEOTIDE SEQUENCE [LARGE SCALE GENOMIC DNA]</scope>
    <source>
        <strain evidence="7 8">DSM 41656</strain>
    </source>
</reference>
<evidence type="ECO:0000259" key="6">
    <source>
        <dbReference type="PROSITE" id="PS51063"/>
    </source>
</evidence>
<dbReference type="InterPro" id="IPR012318">
    <property type="entry name" value="HTH_CRP"/>
</dbReference>
<dbReference type="PRINTS" id="PR00034">
    <property type="entry name" value="HTHCRP"/>
</dbReference>
<feature type="compositionally biased region" description="Pro residues" evidence="4">
    <location>
        <begin position="267"/>
        <end position="278"/>
    </location>
</feature>
<gene>
    <name evidence="7" type="ORF">FHR36_006514</name>
</gene>
<sequence length="294" mass="31079">MATQVGLGDRVPFLARLDEPARHELRSLGLPQSVGADTVVLHEGEPSTHVLLVLDGWLRVTASSANGHEGLLALRGPGDVVGELAAIDGQTRSARVSTMSSARLLAVRSADFRAFLERTPGAALALVAVLADRLRIADRKRLEAAAHTVPERLARLLLDLVEQHGTEQTDGIAIAIGLSQRELAGSVGASREAVARVLKELRDRGVVTTDRRRVVVRRPEVLRRIAGSVHSVTDAPRPASPRGGAERRSMGDATGARNGGLRSGRPAKPPAPTDPPALPDQTALPDPTDPTGLE</sequence>
<feature type="region of interest" description="Disordered" evidence="4">
    <location>
        <begin position="227"/>
        <end position="294"/>
    </location>
</feature>
<dbReference type="InterPro" id="IPR000595">
    <property type="entry name" value="cNMP-bd_dom"/>
</dbReference>
<dbReference type="PANTHER" id="PTHR24567:SF74">
    <property type="entry name" value="HTH-TYPE TRANSCRIPTIONAL REGULATOR ARCR"/>
    <property type="match status" value="1"/>
</dbReference>
<evidence type="ECO:0000256" key="4">
    <source>
        <dbReference type="SAM" id="MobiDB-lite"/>
    </source>
</evidence>
<dbReference type="PROSITE" id="PS51063">
    <property type="entry name" value="HTH_CRP_2"/>
    <property type="match status" value="1"/>
</dbReference>
<keyword evidence="2" id="KW-0238">DNA-binding</keyword>
<evidence type="ECO:0000256" key="2">
    <source>
        <dbReference type="ARBA" id="ARBA00023125"/>
    </source>
</evidence>
<dbReference type="InterPro" id="IPR036390">
    <property type="entry name" value="WH_DNA-bd_sf"/>
</dbReference>
<dbReference type="InterPro" id="IPR050397">
    <property type="entry name" value="Env_Response_Regulators"/>
</dbReference>
<dbReference type="EMBL" id="JAMZDX010000006">
    <property type="protein sequence ID" value="MCP2313333.1"/>
    <property type="molecule type" value="Genomic_DNA"/>
</dbReference>
<dbReference type="SMART" id="SM00419">
    <property type="entry name" value="HTH_CRP"/>
    <property type="match status" value="1"/>
</dbReference>
<dbReference type="PROSITE" id="PS50042">
    <property type="entry name" value="CNMP_BINDING_3"/>
    <property type="match status" value="1"/>
</dbReference>
<keyword evidence="1" id="KW-0805">Transcription regulation</keyword>